<dbReference type="GO" id="GO:0005886">
    <property type="term" value="C:plasma membrane"/>
    <property type="evidence" value="ECO:0007669"/>
    <property type="project" value="UniProtKB-SubCell"/>
</dbReference>
<feature type="transmembrane region" description="Helical" evidence="7">
    <location>
        <begin position="248"/>
        <end position="269"/>
    </location>
</feature>
<keyword evidence="4 7" id="KW-0812">Transmembrane</keyword>
<dbReference type="GO" id="GO:0055085">
    <property type="term" value="P:transmembrane transport"/>
    <property type="evidence" value="ECO:0007669"/>
    <property type="project" value="InterPro"/>
</dbReference>
<feature type="transmembrane region" description="Helical" evidence="7">
    <location>
        <begin position="125"/>
        <end position="147"/>
    </location>
</feature>
<dbReference type="InterPro" id="IPR000515">
    <property type="entry name" value="MetI-like"/>
</dbReference>
<protein>
    <submittedName>
        <fullName evidence="10">Cellobiose ABC transporter membrane protein</fullName>
    </submittedName>
</protein>
<proteinExistence type="inferred from homology"/>
<dbReference type="PANTHER" id="PTHR43744:SF12">
    <property type="entry name" value="ABC TRANSPORTER PERMEASE PROTEIN MG189-RELATED"/>
    <property type="match status" value="1"/>
</dbReference>
<dbReference type="Gene3D" id="1.10.3720.10">
    <property type="entry name" value="MetI-like"/>
    <property type="match status" value="1"/>
</dbReference>
<feature type="transmembrane region" description="Helical" evidence="7">
    <location>
        <begin position="60"/>
        <end position="81"/>
    </location>
</feature>
<evidence type="ECO:0000313" key="11">
    <source>
        <dbReference type="Proteomes" id="UP000294506"/>
    </source>
</evidence>
<gene>
    <name evidence="10" type="ORF">EV640_1029</name>
</gene>
<comment type="similarity">
    <text evidence="7">Belongs to the binding-protein-dependent transport system permease family.</text>
</comment>
<evidence type="ECO:0000256" key="8">
    <source>
        <dbReference type="SAM" id="MobiDB-lite"/>
    </source>
</evidence>
<feature type="compositionally biased region" description="Basic residues" evidence="8">
    <location>
        <begin position="41"/>
        <end position="50"/>
    </location>
</feature>
<comment type="caution">
    <text evidence="10">The sequence shown here is derived from an EMBL/GenBank/DDBJ whole genome shotgun (WGS) entry which is preliminary data.</text>
</comment>
<dbReference type="RefSeq" id="WP_084479580.1">
    <property type="nucleotide sequence ID" value="NZ_SOAN01000002.1"/>
</dbReference>
<dbReference type="CDD" id="cd06261">
    <property type="entry name" value="TM_PBP2"/>
    <property type="match status" value="1"/>
</dbReference>
<keyword evidence="3" id="KW-1003">Cell membrane</keyword>
<evidence type="ECO:0000256" key="3">
    <source>
        <dbReference type="ARBA" id="ARBA00022475"/>
    </source>
</evidence>
<feature type="transmembrane region" description="Helical" evidence="7">
    <location>
        <begin position="154"/>
        <end position="177"/>
    </location>
</feature>
<evidence type="ECO:0000313" key="10">
    <source>
        <dbReference type="EMBL" id="TDS86716.1"/>
    </source>
</evidence>
<keyword evidence="11" id="KW-1185">Reference proteome</keyword>
<keyword evidence="5 7" id="KW-1133">Transmembrane helix</keyword>
<feature type="region of interest" description="Disordered" evidence="8">
    <location>
        <begin position="1"/>
        <end position="53"/>
    </location>
</feature>
<keyword evidence="6 7" id="KW-0472">Membrane</keyword>
<organism evidence="10 11">
    <name type="scientific">Nesterenkonia aurantiaca</name>
    <dbReference type="NCBI Taxonomy" id="1436010"/>
    <lineage>
        <taxon>Bacteria</taxon>
        <taxon>Bacillati</taxon>
        <taxon>Actinomycetota</taxon>
        <taxon>Actinomycetes</taxon>
        <taxon>Micrococcales</taxon>
        <taxon>Micrococcaceae</taxon>
        <taxon>Nesterenkonia</taxon>
    </lineage>
</organism>
<evidence type="ECO:0000256" key="7">
    <source>
        <dbReference type="RuleBase" id="RU363032"/>
    </source>
</evidence>
<dbReference type="AlphaFoldDB" id="A0A4R7G608"/>
<dbReference type="InterPro" id="IPR035906">
    <property type="entry name" value="MetI-like_sf"/>
</dbReference>
<accession>A0A4R7G608</accession>
<dbReference type="Pfam" id="PF00528">
    <property type="entry name" value="BPD_transp_1"/>
    <property type="match status" value="1"/>
</dbReference>
<feature type="transmembrane region" description="Helical" evidence="7">
    <location>
        <begin position="189"/>
        <end position="207"/>
    </location>
</feature>
<feature type="domain" description="ABC transmembrane type-1" evidence="9">
    <location>
        <begin position="121"/>
        <end position="310"/>
    </location>
</feature>
<dbReference type="Proteomes" id="UP000294506">
    <property type="component" value="Unassembled WGS sequence"/>
</dbReference>
<dbReference type="EMBL" id="SOAN01000002">
    <property type="protein sequence ID" value="TDS86716.1"/>
    <property type="molecule type" value="Genomic_DNA"/>
</dbReference>
<comment type="subcellular location">
    <subcellularLocation>
        <location evidence="1 7">Cell membrane</location>
        <topology evidence="1 7">Multi-pass membrane protein</topology>
    </subcellularLocation>
</comment>
<evidence type="ECO:0000256" key="2">
    <source>
        <dbReference type="ARBA" id="ARBA00022448"/>
    </source>
</evidence>
<evidence type="ECO:0000256" key="4">
    <source>
        <dbReference type="ARBA" id="ARBA00022692"/>
    </source>
</evidence>
<evidence type="ECO:0000256" key="5">
    <source>
        <dbReference type="ARBA" id="ARBA00022989"/>
    </source>
</evidence>
<feature type="transmembrane region" description="Helical" evidence="7">
    <location>
        <begin position="289"/>
        <end position="309"/>
    </location>
</feature>
<keyword evidence="2 7" id="KW-0813">Transport</keyword>
<evidence type="ECO:0000256" key="6">
    <source>
        <dbReference type="ARBA" id="ARBA00023136"/>
    </source>
</evidence>
<evidence type="ECO:0000259" key="9">
    <source>
        <dbReference type="PROSITE" id="PS50928"/>
    </source>
</evidence>
<evidence type="ECO:0000256" key="1">
    <source>
        <dbReference type="ARBA" id="ARBA00004651"/>
    </source>
</evidence>
<dbReference type="SUPFAM" id="SSF161098">
    <property type="entry name" value="MetI-like"/>
    <property type="match status" value="1"/>
</dbReference>
<sequence length="325" mass="35076">MSALEEKPLPIIPRTGPATAPKNDEDPFGRRGSGSGAGSRPRGRGRRRGGSRGPGRGPGWLVYGCLAAVILGSMFPLWWSFLIGSHDATVLSRESFPLLPGGNFFTNAATVIDTVPFWRATMNSIIVSTVTAVSVVFFSTLAGYAFAKLRFKGAVPLLVFVIATMAIPTQLGVVPLYQVMARLGWTGELQAVIVPGLVTAFGVFWMTQYLRQAIPDELIEAATVDGCSMIRTFWHVGLPAAKPAASMLFLFTFVLNWTNFFWPFIVLGPQNPTLPVALQQLQAAHFVDYSLVLAGATMATVPLLILFIFTGRQLVSGIMQGAVKQ</sequence>
<reference evidence="10 11" key="1">
    <citation type="submission" date="2019-03" db="EMBL/GenBank/DDBJ databases">
        <title>Genomic Encyclopedia of Type Strains, Phase III (KMG-III): the genomes of soil and plant-associated and newly described type strains.</title>
        <authorList>
            <person name="Whitman W."/>
        </authorList>
    </citation>
    <scope>NUCLEOTIDE SEQUENCE [LARGE SCALE GENOMIC DNA]</scope>
    <source>
        <strain evidence="10 11">DSM 27373</strain>
    </source>
</reference>
<name>A0A4R7G608_9MICC</name>
<dbReference type="PROSITE" id="PS50928">
    <property type="entry name" value="ABC_TM1"/>
    <property type="match status" value="1"/>
</dbReference>
<dbReference type="PANTHER" id="PTHR43744">
    <property type="entry name" value="ABC TRANSPORTER PERMEASE PROTEIN MG189-RELATED-RELATED"/>
    <property type="match status" value="1"/>
</dbReference>